<dbReference type="EMBL" id="UHID01000001">
    <property type="protein sequence ID" value="SUO94899.1"/>
    <property type="molecule type" value="Genomic_DNA"/>
</dbReference>
<sequence length="400" mass="41359">MHLSHPLLKPALRRGWRDLRTVQFGATPAHAVVLGPIDTATGSFMELLDGTRGMPLLREEAHRMGLTEGYADRLVGRLARAGLLDDTTGGGPGAAALRERPAVVERLRPDLGSLAVTTREPGAAMARMAARRASRIQVRGAGRVGSVLAAVLSGAGVGQVDVVDGGSVEAGDVAPGGMPARAVGERRTEAARKVVRQASPGVPRRSRRGPRAGSGEPGLSLVVVAPRDGLGVFAPDPAAVEQFVASGVPHLFAGVLEATGMVGPLVVPGATACARCVSLDRVDRDPLWPRLITQWRATRRRSSPACDLALATTVAGFAAAQALAFLDGTLPSGADTRWELALPASAWRAVPLAPHPECPCDAVNSPDRVPACGEPAAPAAEDPPRAAPAGRPRATMAESR</sequence>
<dbReference type="InterPro" id="IPR035985">
    <property type="entry name" value="Ubiquitin-activating_enz"/>
</dbReference>
<dbReference type="RefSeq" id="WP_115068004.1">
    <property type="nucleotide sequence ID" value="NZ_UHID01000001.1"/>
</dbReference>
<feature type="domain" description="THIF-type NAD/FAD binding fold" evidence="2">
    <location>
        <begin position="132"/>
        <end position="360"/>
    </location>
</feature>
<evidence type="ECO:0000259" key="2">
    <source>
        <dbReference type="Pfam" id="PF00899"/>
    </source>
</evidence>
<accession>A0A380MQK1</accession>
<name>A0A380MQK1_STRGR</name>
<gene>
    <name evidence="3" type="ORF">NCTC7807_01110</name>
</gene>
<dbReference type="SUPFAM" id="SSF69572">
    <property type="entry name" value="Activating enzymes of the ubiquitin-like proteins"/>
    <property type="match status" value="1"/>
</dbReference>
<dbReference type="GO" id="GO:0008641">
    <property type="term" value="F:ubiquitin-like modifier activating enzyme activity"/>
    <property type="evidence" value="ECO:0007669"/>
    <property type="project" value="InterPro"/>
</dbReference>
<dbReference type="Gene3D" id="3.40.50.720">
    <property type="entry name" value="NAD(P)-binding Rossmann-like Domain"/>
    <property type="match status" value="1"/>
</dbReference>
<feature type="compositionally biased region" description="Low complexity" evidence="1">
    <location>
        <begin position="370"/>
        <end position="380"/>
    </location>
</feature>
<evidence type="ECO:0000256" key="1">
    <source>
        <dbReference type="SAM" id="MobiDB-lite"/>
    </source>
</evidence>
<dbReference type="InterPro" id="IPR000594">
    <property type="entry name" value="ThiF_NAD_FAD-bd"/>
</dbReference>
<dbReference type="Proteomes" id="UP000254150">
    <property type="component" value="Unassembled WGS sequence"/>
</dbReference>
<feature type="region of interest" description="Disordered" evidence="1">
    <location>
        <begin position="369"/>
        <end position="400"/>
    </location>
</feature>
<dbReference type="AlphaFoldDB" id="A0A380MQK1"/>
<protein>
    <submittedName>
        <fullName evidence="3">Secreted protein</fullName>
    </submittedName>
</protein>
<evidence type="ECO:0000313" key="4">
    <source>
        <dbReference type="Proteomes" id="UP000254150"/>
    </source>
</evidence>
<organism evidence="3 4">
    <name type="scientific">Streptomyces griseus</name>
    <dbReference type="NCBI Taxonomy" id="1911"/>
    <lineage>
        <taxon>Bacteria</taxon>
        <taxon>Bacillati</taxon>
        <taxon>Actinomycetota</taxon>
        <taxon>Actinomycetes</taxon>
        <taxon>Kitasatosporales</taxon>
        <taxon>Streptomycetaceae</taxon>
        <taxon>Streptomyces</taxon>
    </lineage>
</organism>
<proteinExistence type="predicted"/>
<dbReference type="Pfam" id="PF00899">
    <property type="entry name" value="ThiF"/>
    <property type="match status" value="1"/>
</dbReference>
<evidence type="ECO:0000313" key="3">
    <source>
        <dbReference type="EMBL" id="SUO94899.1"/>
    </source>
</evidence>
<feature type="region of interest" description="Disordered" evidence="1">
    <location>
        <begin position="195"/>
        <end position="217"/>
    </location>
</feature>
<reference evidence="3 4" key="1">
    <citation type="submission" date="2018-06" db="EMBL/GenBank/DDBJ databases">
        <authorList>
            <consortium name="Pathogen Informatics"/>
            <person name="Doyle S."/>
        </authorList>
    </citation>
    <scope>NUCLEOTIDE SEQUENCE [LARGE SCALE GENOMIC DNA]</scope>
    <source>
        <strain evidence="3 4">NCTC7807</strain>
    </source>
</reference>